<keyword evidence="5" id="KW-1185">Reference proteome</keyword>
<feature type="region of interest" description="Disordered" evidence="1">
    <location>
        <begin position="131"/>
        <end position="181"/>
    </location>
</feature>
<dbReference type="EMBL" id="CAMAPF010000974">
    <property type="protein sequence ID" value="CAH9132965.1"/>
    <property type="molecule type" value="Genomic_DNA"/>
</dbReference>
<dbReference type="InterPro" id="IPR016140">
    <property type="entry name" value="Bifunc_inhib/LTP/seed_store"/>
</dbReference>
<evidence type="ECO:0000256" key="2">
    <source>
        <dbReference type="SAM" id="SignalP"/>
    </source>
</evidence>
<name>A0AAV0FBX3_9ASTE</name>
<protein>
    <recommendedName>
        <fullName evidence="3">Bifunctional inhibitor/plant lipid transfer protein/seed storage helical domain-containing protein</fullName>
    </recommendedName>
</protein>
<dbReference type="CDD" id="cd00010">
    <property type="entry name" value="AAI_LTSS"/>
    <property type="match status" value="1"/>
</dbReference>
<feature type="domain" description="Bifunctional inhibitor/plant lipid transfer protein/seed storage helical" evidence="3">
    <location>
        <begin position="12"/>
        <end position="103"/>
    </location>
</feature>
<reference evidence="4" key="1">
    <citation type="submission" date="2022-07" db="EMBL/GenBank/DDBJ databases">
        <authorList>
            <person name="Macas J."/>
            <person name="Novak P."/>
            <person name="Neumann P."/>
        </authorList>
    </citation>
    <scope>NUCLEOTIDE SEQUENCE</scope>
</reference>
<organism evidence="4 5">
    <name type="scientific">Cuscuta epithymum</name>
    <dbReference type="NCBI Taxonomy" id="186058"/>
    <lineage>
        <taxon>Eukaryota</taxon>
        <taxon>Viridiplantae</taxon>
        <taxon>Streptophyta</taxon>
        <taxon>Embryophyta</taxon>
        <taxon>Tracheophyta</taxon>
        <taxon>Spermatophyta</taxon>
        <taxon>Magnoliopsida</taxon>
        <taxon>eudicotyledons</taxon>
        <taxon>Gunneridae</taxon>
        <taxon>Pentapetalae</taxon>
        <taxon>asterids</taxon>
        <taxon>lamiids</taxon>
        <taxon>Solanales</taxon>
        <taxon>Convolvulaceae</taxon>
        <taxon>Cuscuteae</taxon>
        <taxon>Cuscuta</taxon>
        <taxon>Cuscuta subgen. Cuscuta</taxon>
    </lineage>
</organism>
<sequence length="233" mass="24453">MEISIVFVLSALLFTTATPASPASTSSCSDDLVLFSTCLPYISSFPNNVTNSPSRRCCDEIASAMESGGAICLCYLIQEPRILGFSVNSTRVVSLPTVCRMRNGEVIANTSLKHLCSGNITLPPLKSITGPGISTPHLPGGEDSAPPPPVSLPPKPDNKTSGLPRANDSSIPPADDIEFPAITTTHTPPAVAVESPTNMTVTPTRSASKVVTICFSCLYNSLGITLLLVNMFT</sequence>
<keyword evidence="2" id="KW-0732">Signal</keyword>
<accession>A0AAV0FBX3</accession>
<proteinExistence type="predicted"/>
<dbReference type="Gene3D" id="1.10.110.10">
    <property type="entry name" value="Plant lipid-transfer and hydrophobic proteins"/>
    <property type="match status" value="1"/>
</dbReference>
<evidence type="ECO:0000313" key="4">
    <source>
        <dbReference type="EMBL" id="CAH9132965.1"/>
    </source>
</evidence>
<dbReference type="PANTHER" id="PTHR35747">
    <property type="entry name" value="BIFUNCTIONAL INHIBITOR/LIPID-TRANSFER PROTEIN/SEED STORAGE 2S ALBUMIN SUPERFAMILY PROTEIN"/>
    <property type="match status" value="1"/>
</dbReference>
<dbReference type="Proteomes" id="UP001152523">
    <property type="component" value="Unassembled WGS sequence"/>
</dbReference>
<gene>
    <name evidence="4" type="ORF">CEPIT_LOCUS32592</name>
</gene>
<evidence type="ECO:0000313" key="5">
    <source>
        <dbReference type="Proteomes" id="UP001152523"/>
    </source>
</evidence>
<feature type="chain" id="PRO_5043874671" description="Bifunctional inhibitor/plant lipid transfer protein/seed storage helical domain-containing protein" evidence="2">
    <location>
        <begin position="23"/>
        <end position="233"/>
    </location>
</feature>
<evidence type="ECO:0000256" key="1">
    <source>
        <dbReference type="SAM" id="MobiDB-lite"/>
    </source>
</evidence>
<dbReference type="Pfam" id="PF14368">
    <property type="entry name" value="LTP_2"/>
    <property type="match status" value="1"/>
</dbReference>
<evidence type="ECO:0000259" key="3">
    <source>
        <dbReference type="Pfam" id="PF14368"/>
    </source>
</evidence>
<dbReference type="PANTHER" id="PTHR35747:SF2">
    <property type="entry name" value="NON-SPECIFIC LIPID TRANSFER PROTEIN GPI-ANCHORED 25"/>
    <property type="match status" value="1"/>
</dbReference>
<feature type="compositionally biased region" description="Pro residues" evidence="1">
    <location>
        <begin position="145"/>
        <end position="155"/>
    </location>
</feature>
<dbReference type="InterPro" id="IPR053353">
    <property type="entry name" value="Plant_LTP_GPI-anchored"/>
</dbReference>
<dbReference type="InterPro" id="IPR036312">
    <property type="entry name" value="Bifun_inhib/LTP/seed_sf"/>
</dbReference>
<comment type="caution">
    <text evidence="4">The sequence shown here is derived from an EMBL/GenBank/DDBJ whole genome shotgun (WGS) entry which is preliminary data.</text>
</comment>
<dbReference type="AlphaFoldDB" id="A0AAV0FBX3"/>
<feature type="signal peptide" evidence="2">
    <location>
        <begin position="1"/>
        <end position="22"/>
    </location>
</feature>
<dbReference type="SUPFAM" id="SSF47699">
    <property type="entry name" value="Bifunctional inhibitor/lipid-transfer protein/seed storage 2S albumin"/>
    <property type="match status" value="1"/>
</dbReference>